<evidence type="ECO:0000313" key="1">
    <source>
        <dbReference type="EMBL" id="GAA2203180.1"/>
    </source>
</evidence>
<proteinExistence type="predicted"/>
<protein>
    <submittedName>
        <fullName evidence="1">Uncharacterized protein</fullName>
    </submittedName>
</protein>
<name>A0ABP5NYF1_9ACTN</name>
<dbReference type="EMBL" id="BAAAOQ010000026">
    <property type="protein sequence ID" value="GAA2203180.1"/>
    <property type="molecule type" value="Genomic_DNA"/>
</dbReference>
<dbReference type="Proteomes" id="UP001501391">
    <property type="component" value="Unassembled WGS sequence"/>
</dbReference>
<sequence length="112" mass="12713">MDKNRLVEIVRAAAESGVCDSRLLDRLTETISINVGSVSRDNLLQIYRRRLKRTVDGSRLQDETMSLLSFLEEYQQDTLTMASVSLGGGGSELFLLDSEGENILHWMRMFSR</sequence>
<comment type="caution">
    <text evidence="1">The sequence shown here is derived from an EMBL/GenBank/DDBJ whole genome shotgun (WGS) entry which is preliminary data.</text>
</comment>
<reference evidence="2" key="1">
    <citation type="journal article" date="2019" name="Int. J. Syst. Evol. Microbiol.">
        <title>The Global Catalogue of Microorganisms (GCM) 10K type strain sequencing project: providing services to taxonomists for standard genome sequencing and annotation.</title>
        <authorList>
            <consortium name="The Broad Institute Genomics Platform"/>
            <consortium name="The Broad Institute Genome Sequencing Center for Infectious Disease"/>
            <person name="Wu L."/>
            <person name="Ma J."/>
        </authorList>
    </citation>
    <scope>NUCLEOTIDE SEQUENCE [LARGE SCALE GENOMIC DNA]</scope>
    <source>
        <strain evidence="2">JCM 14924</strain>
    </source>
</reference>
<organism evidence="1 2">
    <name type="scientific">Streptomyces bangladeshensis</name>
    <dbReference type="NCBI Taxonomy" id="295352"/>
    <lineage>
        <taxon>Bacteria</taxon>
        <taxon>Bacillati</taxon>
        <taxon>Actinomycetota</taxon>
        <taxon>Actinomycetes</taxon>
        <taxon>Kitasatosporales</taxon>
        <taxon>Streptomycetaceae</taxon>
        <taxon>Streptomyces</taxon>
    </lineage>
</organism>
<accession>A0ABP5NYF1</accession>
<keyword evidence="2" id="KW-1185">Reference proteome</keyword>
<evidence type="ECO:0000313" key="2">
    <source>
        <dbReference type="Proteomes" id="UP001501391"/>
    </source>
</evidence>
<gene>
    <name evidence="1" type="ORF">GCM10009787_65180</name>
</gene>